<dbReference type="AlphaFoldDB" id="X1PMH7"/>
<dbReference type="SMART" id="SM00849">
    <property type="entry name" value="Lactamase_B"/>
    <property type="match status" value="1"/>
</dbReference>
<protein>
    <recommendedName>
        <fullName evidence="1">Metallo-beta-lactamase domain-containing protein</fullName>
    </recommendedName>
</protein>
<dbReference type="Pfam" id="PF00753">
    <property type="entry name" value="Lactamase_B"/>
    <property type="match status" value="1"/>
</dbReference>
<dbReference type="PANTHER" id="PTHR42951:SF17">
    <property type="entry name" value="METALLO-BETA-LACTAMASE DOMAIN-CONTAINING PROTEIN"/>
    <property type="match status" value="1"/>
</dbReference>
<feature type="non-terminal residue" evidence="2">
    <location>
        <position position="1"/>
    </location>
</feature>
<dbReference type="Gene3D" id="3.60.15.10">
    <property type="entry name" value="Ribonuclease Z/Hydroxyacylglutathione hydrolase-like"/>
    <property type="match status" value="1"/>
</dbReference>
<comment type="caution">
    <text evidence="2">The sequence shown here is derived from an EMBL/GenBank/DDBJ whole genome shotgun (WGS) entry which is preliminary data.</text>
</comment>
<dbReference type="PANTHER" id="PTHR42951">
    <property type="entry name" value="METALLO-BETA-LACTAMASE DOMAIN-CONTAINING"/>
    <property type="match status" value="1"/>
</dbReference>
<feature type="non-terminal residue" evidence="2">
    <location>
        <position position="209"/>
    </location>
</feature>
<feature type="domain" description="Metallo-beta-lactamase" evidence="1">
    <location>
        <begin position="4"/>
        <end position="198"/>
    </location>
</feature>
<proteinExistence type="predicted"/>
<accession>X1PMH7</accession>
<organism evidence="2">
    <name type="scientific">marine sediment metagenome</name>
    <dbReference type="NCBI Taxonomy" id="412755"/>
    <lineage>
        <taxon>unclassified sequences</taxon>
        <taxon>metagenomes</taxon>
        <taxon>ecological metagenomes</taxon>
    </lineage>
</organism>
<sequence>TIGGTNMILIAEEELTLVDTGFPGCSAQITDFIRSLGRSVEEISLIIITHNHIDHAGGLADLRRLTKARVAAHQADFGNSESQLPYPGVIPRLLRIPPFSALRSVFSVKAAEGDIRLAGGEVLEPLGGLKVVHTPGHTPGSISLFSSPNKLLIVGDALNKRSGTLRLPPKMASTDLIQAIGSVRRMAQLDLDILCFGHGRPLTGDVRTK</sequence>
<dbReference type="SUPFAM" id="SSF56281">
    <property type="entry name" value="Metallo-hydrolase/oxidoreductase"/>
    <property type="match status" value="1"/>
</dbReference>
<gene>
    <name evidence="2" type="ORF">S06H3_58759</name>
</gene>
<name>X1PMH7_9ZZZZ</name>
<evidence type="ECO:0000313" key="2">
    <source>
        <dbReference type="EMBL" id="GAI57038.1"/>
    </source>
</evidence>
<evidence type="ECO:0000259" key="1">
    <source>
        <dbReference type="SMART" id="SM00849"/>
    </source>
</evidence>
<dbReference type="EMBL" id="BARV01038078">
    <property type="protein sequence ID" value="GAI57038.1"/>
    <property type="molecule type" value="Genomic_DNA"/>
</dbReference>
<dbReference type="InterPro" id="IPR036866">
    <property type="entry name" value="RibonucZ/Hydroxyglut_hydro"/>
</dbReference>
<dbReference type="InterPro" id="IPR001279">
    <property type="entry name" value="Metallo-B-lactamas"/>
</dbReference>
<dbReference type="InterPro" id="IPR050855">
    <property type="entry name" value="NDM-1-like"/>
</dbReference>
<reference evidence="2" key="1">
    <citation type="journal article" date="2014" name="Front. Microbiol.">
        <title>High frequency of phylogenetically diverse reductive dehalogenase-homologous genes in deep subseafloor sedimentary metagenomes.</title>
        <authorList>
            <person name="Kawai M."/>
            <person name="Futagami T."/>
            <person name="Toyoda A."/>
            <person name="Takaki Y."/>
            <person name="Nishi S."/>
            <person name="Hori S."/>
            <person name="Arai W."/>
            <person name="Tsubouchi T."/>
            <person name="Morono Y."/>
            <person name="Uchiyama I."/>
            <person name="Ito T."/>
            <person name="Fujiyama A."/>
            <person name="Inagaki F."/>
            <person name="Takami H."/>
        </authorList>
    </citation>
    <scope>NUCLEOTIDE SEQUENCE</scope>
    <source>
        <strain evidence="2">Expedition CK06-06</strain>
    </source>
</reference>
<dbReference type="CDD" id="cd07721">
    <property type="entry name" value="yflN-like_MBL-fold"/>
    <property type="match status" value="1"/>
</dbReference>